<sequence>MALPPALASHATTIVEQLPLLIECALRCDIENNHLQIECTKYRAIIQELENNISNERARQRSLREQIYTIRGIIESESPSPSIIASSDASIATIRTTSSGNSDTSTSLPSVLAGLTGSPISLRTKRKGIIFSDDVQVFKKVKLDTHPEASELQLRRFSEHPASLHL</sequence>
<proteinExistence type="predicted"/>
<feature type="coiled-coil region" evidence="1">
    <location>
        <begin position="32"/>
        <end position="66"/>
    </location>
</feature>
<dbReference type="EMBL" id="JASBNA010000053">
    <property type="protein sequence ID" value="KAK7679952.1"/>
    <property type="molecule type" value="Genomic_DNA"/>
</dbReference>
<accession>A0AAW0FKU2</accession>
<gene>
    <name evidence="2" type="ORF">QCA50_016898</name>
</gene>
<protein>
    <submittedName>
        <fullName evidence="2">Uncharacterized protein</fullName>
    </submittedName>
</protein>
<dbReference type="Proteomes" id="UP001385951">
    <property type="component" value="Unassembled WGS sequence"/>
</dbReference>
<reference evidence="2 3" key="1">
    <citation type="submission" date="2022-09" db="EMBL/GenBank/DDBJ databases">
        <authorList>
            <person name="Palmer J.M."/>
        </authorList>
    </citation>
    <scope>NUCLEOTIDE SEQUENCE [LARGE SCALE GENOMIC DNA]</scope>
    <source>
        <strain evidence="2 3">DSM 7382</strain>
    </source>
</reference>
<dbReference type="AlphaFoldDB" id="A0AAW0FKU2"/>
<organism evidence="2 3">
    <name type="scientific">Cerrena zonata</name>
    <dbReference type="NCBI Taxonomy" id="2478898"/>
    <lineage>
        <taxon>Eukaryota</taxon>
        <taxon>Fungi</taxon>
        <taxon>Dikarya</taxon>
        <taxon>Basidiomycota</taxon>
        <taxon>Agaricomycotina</taxon>
        <taxon>Agaricomycetes</taxon>
        <taxon>Polyporales</taxon>
        <taxon>Cerrenaceae</taxon>
        <taxon>Cerrena</taxon>
    </lineage>
</organism>
<evidence type="ECO:0000256" key="1">
    <source>
        <dbReference type="SAM" id="Coils"/>
    </source>
</evidence>
<keyword evidence="1" id="KW-0175">Coiled coil</keyword>
<evidence type="ECO:0000313" key="3">
    <source>
        <dbReference type="Proteomes" id="UP001385951"/>
    </source>
</evidence>
<keyword evidence="3" id="KW-1185">Reference proteome</keyword>
<name>A0AAW0FKU2_9APHY</name>
<comment type="caution">
    <text evidence="2">The sequence shown here is derived from an EMBL/GenBank/DDBJ whole genome shotgun (WGS) entry which is preliminary data.</text>
</comment>
<evidence type="ECO:0000313" key="2">
    <source>
        <dbReference type="EMBL" id="KAK7679952.1"/>
    </source>
</evidence>